<feature type="transmembrane region" description="Helical" evidence="3">
    <location>
        <begin position="342"/>
        <end position="362"/>
    </location>
</feature>
<evidence type="ECO:0000256" key="3">
    <source>
        <dbReference type="SAM" id="Phobius"/>
    </source>
</evidence>
<evidence type="ECO:0000313" key="5">
    <source>
        <dbReference type="EMBL" id="MFC3228350.1"/>
    </source>
</evidence>
<feature type="transmembrane region" description="Helical" evidence="3">
    <location>
        <begin position="467"/>
        <end position="489"/>
    </location>
</feature>
<dbReference type="RefSeq" id="WP_379901378.1">
    <property type="nucleotide sequence ID" value="NZ_JBHRTR010000028.1"/>
</dbReference>
<feature type="transmembrane region" description="Helical" evidence="3">
    <location>
        <begin position="115"/>
        <end position="135"/>
    </location>
</feature>
<feature type="compositionally biased region" description="Low complexity" evidence="2">
    <location>
        <begin position="601"/>
        <end position="625"/>
    </location>
</feature>
<evidence type="ECO:0000256" key="2">
    <source>
        <dbReference type="SAM" id="MobiDB-lite"/>
    </source>
</evidence>
<feature type="transmembrane region" description="Helical" evidence="3">
    <location>
        <begin position="417"/>
        <end position="447"/>
    </location>
</feature>
<accession>A0ABV7L160</accession>
<name>A0ABV7L160_9PROT</name>
<organism evidence="5 6">
    <name type="scientific">Marinibaculum pumilum</name>
    <dbReference type="NCBI Taxonomy" id="1766165"/>
    <lineage>
        <taxon>Bacteria</taxon>
        <taxon>Pseudomonadati</taxon>
        <taxon>Pseudomonadota</taxon>
        <taxon>Alphaproteobacteria</taxon>
        <taxon>Rhodospirillales</taxon>
        <taxon>Rhodospirillaceae</taxon>
        <taxon>Marinibaculum</taxon>
    </lineage>
</organism>
<keyword evidence="6" id="KW-1185">Reference proteome</keyword>
<feature type="transmembrane region" description="Helical" evidence="3">
    <location>
        <begin position="501"/>
        <end position="520"/>
    </location>
</feature>
<feature type="transmembrane region" description="Helical" evidence="3">
    <location>
        <begin position="270"/>
        <end position="294"/>
    </location>
</feature>
<feature type="transmembrane region" description="Helical" evidence="3">
    <location>
        <begin position="200"/>
        <end position="222"/>
    </location>
</feature>
<keyword evidence="1" id="KW-0813">Transport</keyword>
<evidence type="ECO:0000313" key="6">
    <source>
        <dbReference type="Proteomes" id="UP001595528"/>
    </source>
</evidence>
<feature type="transmembrane region" description="Helical" evidence="3">
    <location>
        <begin position="54"/>
        <end position="79"/>
    </location>
</feature>
<evidence type="ECO:0000256" key="1">
    <source>
        <dbReference type="RuleBase" id="RU369079"/>
    </source>
</evidence>
<keyword evidence="1" id="KW-0997">Cell inner membrane</keyword>
<dbReference type="InterPro" id="IPR010656">
    <property type="entry name" value="DctM"/>
</dbReference>
<feature type="transmembrane region" description="Helical" evidence="3">
    <location>
        <begin position="532"/>
        <end position="551"/>
    </location>
</feature>
<feature type="transmembrane region" description="Helical" evidence="3">
    <location>
        <begin position="242"/>
        <end position="263"/>
    </location>
</feature>
<dbReference type="PANTHER" id="PTHR43849:SF2">
    <property type="entry name" value="BLL3936 PROTEIN"/>
    <property type="match status" value="1"/>
</dbReference>
<feature type="transmembrane region" description="Helical" evidence="3">
    <location>
        <begin position="314"/>
        <end position="335"/>
    </location>
</feature>
<comment type="subcellular location">
    <subcellularLocation>
        <location evidence="1">Cell inner membrane</location>
        <topology evidence="1">Multi-pass membrane protein</topology>
    </subcellularLocation>
</comment>
<keyword evidence="3" id="KW-0812">Transmembrane</keyword>
<dbReference type="Proteomes" id="UP001595528">
    <property type="component" value="Unassembled WGS sequence"/>
</dbReference>
<dbReference type="NCBIfam" id="TIGR02123">
    <property type="entry name" value="TRAP_fused"/>
    <property type="match status" value="1"/>
</dbReference>
<keyword evidence="3" id="KW-1133">Transmembrane helix</keyword>
<sequence length="631" mass="65941">MRLVGILSDLLAVGLAALAVYTAGFGVFDNAWFSGLIVALAVAIALLRGAGDRLWLLALHGGLALLFAWLSWVWLGIMLEQEAFFIEISRAQLLQAWLAIAVVAYVTWREFGLPMLVVGLAAAAWLLLGAGEDWARAAENLWYSTDGVYGRPVEVVGRIVLVFIVFGAVLQTSGAGAVLLKMAFAATARFTGGAAHASIVASALFGTLSGAAVANVVSTGVFTIPIIKRAGFRPRFAGAVEAAASTGGQIMPPVMGVVAFLMADVTNIPYLQIVVAAAIPAVMYYASLFVVVAVEARRLGIAGTPPDRVEPVTAGDWLKSLAFFLPLVAIVVVLVDGRTPQFAGAAALVLAVVLSLALFPAFRHPRMWWQALVEAGRTSAKLMVIVAAIGFVIGVINMTGIGLMFAQAILRLSDDSLFLSLLLVMLGCLVMGMGVPSAPAYLIVAIVMGPALERLGVPTIGAHLFMLYFAVLSVVTPPVALAAFAAAPIAGAGPMETGMTALRLALPGFVIPFLFVYWPSILLIDGVDAFRLAWSILVFAAATWMIVTGLGRFQARRLPGWEAGLRIAAAILALYPSYWSSAIGIAGAIALTVLHARAAPRKPASAPKPEATGQTQGAGPAAPQHAGEESP</sequence>
<dbReference type="Pfam" id="PF06808">
    <property type="entry name" value="DctM"/>
    <property type="match status" value="1"/>
</dbReference>
<proteinExistence type="predicted"/>
<feature type="transmembrane region" description="Helical" evidence="3">
    <location>
        <begin position="382"/>
        <end position="405"/>
    </location>
</feature>
<reference evidence="6" key="1">
    <citation type="journal article" date="2019" name="Int. J. Syst. Evol. Microbiol.">
        <title>The Global Catalogue of Microorganisms (GCM) 10K type strain sequencing project: providing services to taxonomists for standard genome sequencing and annotation.</title>
        <authorList>
            <consortium name="The Broad Institute Genomics Platform"/>
            <consortium name="The Broad Institute Genome Sequencing Center for Infectious Disease"/>
            <person name="Wu L."/>
            <person name="Ma J."/>
        </authorList>
    </citation>
    <scope>NUCLEOTIDE SEQUENCE [LARGE SCALE GENOMIC DNA]</scope>
    <source>
        <strain evidence="6">KCTC 42964</strain>
    </source>
</reference>
<protein>
    <submittedName>
        <fullName evidence="5">TRAP transporter permease</fullName>
    </submittedName>
</protein>
<comment type="caution">
    <text evidence="5">The sequence shown here is derived from an EMBL/GenBank/DDBJ whole genome shotgun (WGS) entry which is preliminary data.</text>
</comment>
<dbReference type="InterPro" id="IPR011853">
    <property type="entry name" value="TRAP_DctM-Dct_fused"/>
</dbReference>
<comment type="function">
    <text evidence="1">Part of the tripartite ATP-independent periplasmic (TRAP) transport system.</text>
</comment>
<gene>
    <name evidence="5" type="ORF">ACFOGJ_13995</name>
</gene>
<keyword evidence="1" id="KW-1003">Cell membrane</keyword>
<feature type="transmembrane region" description="Helical" evidence="3">
    <location>
        <begin position="155"/>
        <end position="180"/>
    </location>
</feature>
<feature type="domain" description="TRAP C4-dicarboxylate transport system permease DctM subunit" evidence="4">
    <location>
        <begin position="113"/>
        <end position="525"/>
    </location>
</feature>
<evidence type="ECO:0000259" key="4">
    <source>
        <dbReference type="Pfam" id="PF06808"/>
    </source>
</evidence>
<keyword evidence="3" id="KW-0472">Membrane</keyword>
<dbReference type="PANTHER" id="PTHR43849">
    <property type="entry name" value="BLL3936 PROTEIN"/>
    <property type="match status" value="1"/>
</dbReference>
<feature type="region of interest" description="Disordered" evidence="2">
    <location>
        <begin position="601"/>
        <end position="631"/>
    </location>
</feature>
<feature type="transmembrane region" description="Helical" evidence="3">
    <location>
        <begin position="29"/>
        <end position="47"/>
    </location>
</feature>
<dbReference type="EMBL" id="JBHRTR010000028">
    <property type="protein sequence ID" value="MFC3228350.1"/>
    <property type="molecule type" value="Genomic_DNA"/>
</dbReference>